<dbReference type="AlphaFoldDB" id="A0A176W4V9"/>
<dbReference type="Proteomes" id="UP000077202">
    <property type="component" value="Unassembled WGS sequence"/>
</dbReference>
<evidence type="ECO:0000313" key="1">
    <source>
        <dbReference type="EMBL" id="OAE27651.1"/>
    </source>
</evidence>
<sequence>MFWEMMRVLRHLQVQQTHSSAYILENVPLLDDTWAQLMVVRVADRSPMTLVNRVGWPRMALPTLVSYPSSHAYRDGGPGLLWDSAVH</sequence>
<proteinExistence type="predicted"/>
<accession>A0A176W4V9</accession>
<comment type="caution">
    <text evidence="1">The sequence shown here is derived from an EMBL/GenBank/DDBJ whole genome shotgun (WGS) entry which is preliminary data.</text>
</comment>
<reference evidence="1" key="1">
    <citation type="submission" date="2016-03" db="EMBL/GenBank/DDBJ databases">
        <title>Mechanisms controlling the formation of the plant cell surface in tip-growing cells are functionally conserved among land plants.</title>
        <authorList>
            <person name="Honkanen S."/>
            <person name="Jones V.A."/>
            <person name="Morieri G."/>
            <person name="Champion C."/>
            <person name="Hetherington A.J."/>
            <person name="Kelly S."/>
            <person name="Saint-Marcoux D."/>
            <person name="Proust H."/>
            <person name="Prescott H."/>
            <person name="Dolan L."/>
        </authorList>
    </citation>
    <scope>NUCLEOTIDE SEQUENCE [LARGE SCALE GENOMIC DNA]</scope>
    <source>
        <tissue evidence="1">Whole gametophyte</tissue>
    </source>
</reference>
<protein>
    <submittedName>
        <fullName evidence="1">Uncharacterized protein</fullName>
    </submittedName>
</protein>
<evidence type="ECO:0000313" key="2">
    <source>
        <dbReference type="Proteomes" id="UP000077202"/>
    </source>
</evidence>
<gene>
    <name evidence="1" type="ORF">AXG93_3337s1140</name>
</gene>
<name>A0A176W4V9_MARPO</name>
<dbReference type="EMBL" id="LVLJ01001855">
    <property type="protein sequence ID" value="OAE27651.1"/>
    <property type="molecule type" value="Genomic_DNA"/>
</dbReference>
<organism evidence="1 2">
    <name type="scientific">Marchantia polymorpha subsp. ruderalis</name>
    <dbReference type="NCBI Taxonomy" id="1480154"/>
    <lineage>
        <taxon>Eukaryota</taxon>
        <taxon>Viridiplantae</taxon>
        <taxon>Streptophyta</taxon>
        <taxon>Embryophyta</taxon>
        <taxon>Marchantiophyta</taxon>
        <taxon>Marchantiopsida</taxon>
        <taxon>Marchantiidae</taxon>
        <taxon>Marchantiales</taxon>
        <taxon>Marchantiaceae</taxon>
        <taxon>Marchantia</taxon>
    </lineage>
</organism>
<keyword evidence="2" id="KW-1185">Reference proteome</keyword>